<dbReference type="PANTHER" id="PTHR13233">
    <property type="entry name" value="MICROSPHERULE PROTEIN 1"/>
    <property type="match status" value="1"/>
</dbReference>
<dbReference type="InterPro" id="IPR025999">
    <property type="entry name" value="MCRS_N"/>
</dbReference>
<dbReference type="PROSITE" id="PS50006">
    <property type="entry name" value="FHA_DOMAIN"/>
    <property type="match status" value="1"/>
</dbReference>
<organism evidence="2 3">
    <name type="scientific">Ziziphus jujuba var. spinosa</name>
    <dbReference type="NCBI Taxonomy" id="714518"/>
    <lineage>
        <taxon>Eukaryota</taxon>
        <taxon>Viridiplantae</taxon>
        <taxon>Streptophyta</taxon>
        <taxon>Embryophyta</taxon>
        <taxon>Tracheophyta</taxon>
        <taxon>Spermatophyta</taxon>
        <taxon>Magnoliopsida</taxon>
        <taxon>eudicotyledons</taxon>
        <taxon>Gunneridae</taxon>
        <taxon>Pentapetalae</taxon>
        <taxon>rosids</taxon>
        <taxon>fabids</taxon>
        <taxon>Rosales</taxon>
        <taxon>Rhamnaceae</taxon>
        <taxon>Paliureae</taxon>
        <taxon>Ziziphus</taxon>
    </lineage>
</organism>
<dbReference type="PANTHER" id="PTHR13233:SF13">
    <property type="entry name" value="FHA DOMAIN-CONTAINING PROTEIN"/>
    <property type="match status" value="1"/>
</dbReference>
<dbReference type="CDD" id="cd22687">
    <property type="entry name" value="FHA_MCRS1"/>
    <property type="match status" value="1"/>
</dbReference>
<name>A0A978UY95_ZIZJJ</name>
<sequence>MAAVASVPPWNPEDDLLLKNAVEAGASLEALAKGAVRFSRKFTVRELRERWHSLLYDADISAEASSRMVEFELSKSNRFGIPKENVGISAKRKSESIRRLYYSRQKRTCSSSSFDLSFLNASNNVNNGCVGRGGDCGDHVAVGNEVLDGNCMVGHHVGSYFEFSERGINIVDHVPLHTRKDVSGKAIGNSVDDRILRSHHPKIASLSARGSAEDNLEHNMKNNIAEKGLRSLEDNLVDFGNCSDGEDAGQSHVLLPLWKTIEDIPAPEMPIDVGLEDKGQNVEDKLTNPPDDVEANEVSASGYDVDHSQLILEDKQGHDEVNRSTDFAYISDSLLDLTSENEPFFMDVDGKNTIDKSCDESVNSLLLSSPKDMHEDDVPTVCGAQTLDTNIYHVVSDDVSAAGMDATSELLHFGDGDQHSICCSEVNISSFKSVENPPSELHDEMMECTLNTEDPEIPCNDNIHHPISTVASDPASFPMNQKHSKQDITSLKKEESHVQSFLALQNATPKTRANNTLVSCAVKRELPDGNCLVPVLKHANNFAADLSQCRSAHGTPKSTANQVLIKEEINTALISTEPCSTNAAFMEAEANSSALDRKESEDGFDGDIHDVPYFSDIETMILEMDLCPDDEDPYVSKEVLRYQHEETKRRIIRLEQCARSSMQRAIASRNAFAILYGRHLKQYIRKTEVILGRATEENEVDIDLGKEGRANKISRKQALIKMEGDGSFFLKNIGKSPIFLNGKEVANGQLLSLYSSSLIEIRGMSFVFEMNLKSVMNYLANISKNSQEKHTNFQWSPKGNHE</sequence>
<proteinExistence type="predicted"/>
<dbReference type="GO" id="GO:0044545">
    <property type="term" value="C:NSL complex"/>
    <property type="evidence" value="ECO:0007669"/>
    <property type="project" value="TreeGrafter"/>
</dbReference>
<dbReference type="Pfam" id="PF13325">
    <property type="entry name" value="MCRS_N"/>
    <property type="match status" value="1"/>
</dbReference>
<dbReference type="SUPFAM" id="SSF49879">
    <property type="entry name" value="SMAD/FHA domain"/>
    <property type="match status" value="1"/>
</dbReference>
<dbReference type="EMBL" id="JAEACU010000008">
    <property type="protein sequence ID" value="KAH7519961.1"/>
    <property type="molecule type" value="Genomic_DNA"/>
</dbReference>
<protein>
    <recommendedName>
        <fullName evidence="1">FHA domain-containing protein</fullName>
    </recommendedName>
</protein>
<dbReference type="InterPro" id="IPR000253">
    <property type="entry name" value="FHA_dom"/>
</dbReference>
<dbReference type="SMART" id="SM00240">
    <property type="entry name" value="FHA"/>
    <property type="match status" value="1"/>
</dbReference>
<accession>A0A978UY95</accession>
<dbReference type="InterPro" id="IPR008984">
    <property type="entry name" value="SMAD_FHA_dom_sf"/>
</dbReference>
<evidence type="ECO:0000259" key="1">
    <source>
        <dbReference type="PROSITE" id="PS50006"/>
    </source>
</evidence>
<dbReference type="GO" id="GO:0031011">
    <property type="term" value="C:Ino80 complex"/>
    <property type="evidence" value="ECO:0007669"/>
    <property type="project" value="InterPro"/>
</dbReference>
<reference evidence="2" key="1">
    <citation type="journal article" date="2021" name="Front. Plant Sci.">
        <title>Chromosome-Scale Genome Assembly for Chinese Sour Jujube and Insights Into Its Genome Evolution and Domestication Signature.</title>
        <authorList>
            <person name="Shen L.-Y."/>
            <person name="Luo H."/>
            <person name="Wang X.-L."/>
            <person name="Wang X.-M."/>
            <person name="Qiu X.-J."/>
            <person name="Liu H."/>
            <person name="Zhou S.-S."/>
            <person name="Jia K.-H."/>
            <person name="Nie S."/>
            <person name="Bao Y.-T."/>
            <person name="Zhang R.-G."/>
            <person name="Yun Q.-Z."/>
            <person name="Chai Y.-H."/>
            <person name="Lu J.-Y."/>
            <person name="Li Y."/>
            <person name="Zhao S.-W."/>
            <person name="Mao J.-F."/>
            <person name="Jia S.-G."/>
            <person name="Mao Y.-M."/>
        </authorList>
    </citation>
    <scope>NUCLEOTIDE SEQUENCE</scope>
    <source>
        <strain evidence="2">AT0</strain>
        <tissue evidence="2">Leaf</tissue>
    </source>
</reference>
<evidence type="ECO:0000313" key="3">
    <source>
        <dbReference type="Proteomes" id="UP000813462"/>
    </source>
</evidence>
<dbReference type="GO" id="GO:0071339">
    <property type="term" value="C:MLL1 complex"/>
    <property type="evidence" value="ECO:0007669"/>
    <property type="project" value="InterPro"/>
</dbReference>
<dbReference type="Pfam" id="PF00498">
    <property type="entry name" value="FHA"/>
    <property type="match status" value="1"/>
</dbReference>
<dbReference type="AlphaFoldDB" id="A0A978UY95"/>
<gene>
    <name evidence="2" type="ORF">FEM48_Zijuj08G0093000</name>
</gene>
<dbReference type="GO" id="GO:0002151">
    <property type="term" value="F:G-quadruplex RNA binding"/>
    <property type="evidence" value="ECO:0007669"/>
    <property type="project" value="InterPro"/>
</dbReference>
<dbReference type="Gene3D" id="2.60.200.20">
    <property type="match status" value="1"/>
</dbReference>
<comment type="caution">
    <text evidence="2">The sequence shown here is derived from an EMBL/GenBank/DDBJ whole genome shotgun (WGS) entry which is preliminary data.</text>
</comment>
<dbReference type="Proteomes" id="UP000813462">
    <property type="component" value="Unassembled WGS sequence"/>
</dbReference>
<dbReference type="OrthoDB" id="10262769at2759"/>
<feature type="domain" description="FHA" evidence="1">
    <location>
        <begin position="689"/>
        <end position="745"/>
    </location>
</feature>
<dbReference type="GO" id="GO:0045944">
    <property type="term" value="P:positive regulation of transcription by RNA polymerase II"/>
    <property type="evidence" value="ECO:0007669"/>
    <property type="project" value="TreeGrafter"/>
</dbReference>
<evidence type="ECO:0000313" key="2">
    <source>
        <dbReference type="EMBL" id="KAH7519961.1"/>
    </source>
</evidence>
<dbReference type="InterPro" id="IPR037912">
    <property type="entry name" value="MCRS1"/>
</dbReference>